<dbReference type="SUPFAM" id="SSF69786">
    <property type="entry name" value="YggU-like"/>
    <property type="match status" value="1"/>
</dbReference>
<proteinExistence type="inferred from homology"/>
<dbReference type="InterPro" id="IPR036591">
    <property type="entry name" value="YggU-like_sf"/>
</dbReference>
<dbReference type="PANTHER" id="PTHR13420">
    <property type="entry name" value="UPF0235 PROTEIN C15ORF40"/>
    <property type="match status" value="1"/>
</dbReference>
<dbReference type="RefSeq" id="WP_073304044.1">
    <property type="nucleotide sequence ID" value="NZ_FRAW01000012.1"/>
</dbReference>
<evidence type="ECO:0000256" key="1">
    <source>
        <dbReference type="ARBA" id="ARBA00010364"/>
    </source>
</evidence>
<evidence type="ECO:0000313" key="2">
    <source>
        <dbReference type="EMBL" id="SHK64573.1"/>
    </source>
</evidence>
<name>A0A1M6U5X4_9BACT</name>
<dbReference type="GO" id="GO:0005737">
    <property type="term" value="C:cytoplasm"/>
    <property type="evidence" value="ECO:0007669"/>
    <property type="project" value="TreeGrafter"/>
</dbReference>
<dbReference type="InterPro" id="IPR003746">
    <property type="entry name" value="DUF167"/>
</dbReference>
<sequence>MRISIKVHARSKREGVVPQPDGSYKVDVKAPPVEGKANEAVCAVIAEFFKKSKNAVRVVTGSTNSRKIVEIDD</sequence>
<dbReference type="SMART" id="SM01152">
    <property type="entry name" value="DUF167"/>
    <property type="match status" value="1"/>
</dbReference>
<dbReference type="AlphaFoldDB" id="A0A1M6U5X4"/>
<dbReference type="Gene3D" id="3.30.1200.10">
    <property type="entry name" value="YggU-like"/>
    <property type="match status" value="1"/>
</dbReference>
<organism evidence="2 3">
    <name type="scientific">Fibrobacter intestinalis</name>
    <dbReference type="NCBI Taxonomy" id="28122"/>
    <lineage>
        <taxon>Bacteria</taxon>
        <taxon>Pseudomonadati</taxon>
        <taxon>Fibrobacterota</taxon>
        <taxon>Fibrobacteria</taxon>
        <taxon>Fibrobacterales</taxon>
        <taxon>Fibrobacteraceae</taxon>
        <taxon>Fibrobacter</taxon>
    </lineage>
</organism>
<dbReference type="Proteomes" id="UP000184275">
    <property type="component" value="Unassembled WGS sequence"/>
</dbReference>
<comment type="similarity">
    <text evidence="1">Belongs to the UPF0235 family.</text>
</comment>
<protein>
    <submittedName>
        <fullName evidence="2">Uncharacterized protein</fullName>
    </submittedName>
</protein>
<dbReference type="NCBIfam" id="TIGR00251">
    <property type="entry name" value="DUF167 family protein"/>
    <property type="match status" value="1"/>
</dbReference>
<gene>
    <name evidence="2" type="ORF">SAMN05720469_11262</name>
</gene>
<dbReference type="PANTHER" id="PTHR13420:SF7">
    <property type="entry name" value="UPF0235 PROTEIN C15ORF40"/>
    <property type="match status" value="1"/>
</dbReference>
<evidence type="ECO:0000313" key="3">
    <source>
        <dbReference type="Proteomes" id="UP000184275"/>
    </source>
</evidence>
<keyword evidence="3" id="KW-1185">Reference proteome</keyword>
<reference evidence="3" key="1">
    <citation type="submission" date="2016-11" db="EMBL/GenBank/DDBJ databases">
        <authorList>
            <person name="Varghese N."/>
            <person name="Submissions S."/>
        </authorList>
    </citation>
    <scope>NUCLEOTIDE SEQUENCE [LARGE SCALE GENOMIC DNA]</scope>
    <source>
        <strain evidence="3">UWOS</strain>
    </source>
</reference>
<accession>A0A1M6U5X4</accession>
<dbReference type="EMBL" id="FRAW01000012">
    <property type="protein sequence ID" value="SHK64573.1"/>
    <property type="molecule type" value="Genomic_DNA"/>
</dbReference>
<dbReference type="Pfam" id="PF02594">
    <property type="entry name" value="DUF167"/>
    <property type="match status" value="1"/>
</dbReference>